<sequence>MVYQINPFENTEPRMSAVPHSAPTLPFGDPTGGANARWWREQVDGRPAFPKVTIDRSLQLTMSDGVRLRATLVRPVKMSGEPVQTPLPTVVTINPYNRALLDAIDQATHRLPLPPLSGGALDVFGINRKLVQSGYTQLVVDVRGTGASHGRWQILGEREQRDSIEVIDWAAAQSWSNGNIGMAGWSYSAINSLQAAGNGSPHLKAVFAIEGCEDIVRDIYITGGAPSAFIPIWLSAVNLLKWLPNPSTAVGDALSTNGVRWLKDRVGSPATEIGSLAWGFLTGRDPRIYDDPYFDERDPKIDEITAPTFVFGGWHDLFGRSATRIYNQLNLPPGQKQLIMADGYHLDAGLGFGGRVSPPRVDVLERAWFDKWLKGLDNGVDEYGPVTLQQQGGMWTSGQSFPRPEARVRRLYLSPDGSDTAGHCVHDGSLGAEANTSRAELKVKPGVRGFISRDMTQVTAGATMVLGKAFTTDARFQERGALSFTTAPVTEQVQISGALNLHLHATCAGSDALWAVTLNDVAPDGTSTVLTNGSLTASNRSLDPELSDYAEDGSLLVAHHPLSRKRKLKVIPNVPIDLDIDLVSTDALLDVGHRLRVDVYAASMPRFLAVVPDLVKSGFRSQRIVLDPFHQSHLTFLAVGEPGW</sequence>
<dbReference type="Proteomes" id="UP000274762">
    <property type="component" value="Unassembled WGS sequence"/>
</dbReference>
<dbReference type="PANTHER" id="PTHR43056:SF10">
    <property type="entry name" value="COCE_NOND FAMILY, PUTATIVE (AFU_ORTHOLOGUE AFUA_7G00600)-RELATED"/>
    <property type="match status" value="1"/>
</dbReference>
<dbReference type="SMART" id="SM00939">
    <property type="entry name" value="PepX_C"/>
    <property type="match status" value="1"/>
</dbReference>
<dbReference type="EMBL" id="RBKV01000001">
    <property type="protein sequence ID" value="RKR94261.1"/>
    <property type="molecule type" value="Genomic_DNA"/>
</dbReference>
<dbReference type="InterPro" id="IPR008979">
    <property type="entry name" value="Galactose-bd-like_sf"/>
</dbReference>
<gene>
    <name evidence="3" type="ORF">DFJ75_1056</name>
</gene>
<reference evidence="3 4" key="1">
    <citation type="submission" date="2018-10" db="EMBL/GenBank/DDBJ databases">
        <title>Sequencing the genomes of 1000 actinobacteria strains.</title>
        <authorList>
            <person name="Klenk H.-P."/>
        </authorList>
    </citation>
    <scope>NUCLEOTIDE SEQUENCE [LARGE SCALE GENOMIC DNA]</scope>
    <source>
        <strain evidence="3 4">DSM 44343</strain>
    </source>
</reference>
<dbReference type="RefSeq" id="WP_062799068.1">
    <property type="nucleotide sequence ID" value="NZ_CBCRXS010000006.1"/>
</dbReference>
<dbReference type="InterPro" id="IPR005674">
    <property type="entry name" value="CocE/Ser_esterase"/>
</dbReference>
<organism evidence="3 4">
    <name type="scientific">Williamsia marianensis</name>
    <dbReference type="NCBI Taxonomy" id="85044"/>
    <lineage>
        <taxon>Bacteria</taxon>
        <taxon>Bacillati</taxon>
        <taxon>Actinomycetota</taxon>
        <taxon>Actinomycetes</taxon>
        <taxon>Mycobacteriales</taxon>
        <taxon>Nocardiaceae</taxon>
        <taxon>Williamsia</taxon>
    </lineage>
</organism>
<dbReference type="Gene3D" id="3.40.50.1820">
    <property type="entry name" value="alpha/beta hydrolase"/>
    <property type="match status" value="1"/>
</dbReference>
<dbReference type="SUPFAM" id="SSF53474">
    <property type="entry name" value="alpha/beta-Hydrolases"/>
    <property type="match status" value="1"/>
</dbReference>
<feature type="domain" description="Xaa-Pro dipeptidyl-peptidase C-terminal" evidence="2">
    <location>
        <begin position="366"/>
        <end position="635"/>
    </location>
</feature>
<dbReference type="PANTHER" id="PTHR43056">
    <property type="entry name" value="PEPTIDASE S9 PROLYL OLIGOPEPTIDASE"/>
    <property type="match status" value="1"/>
</dbReference>
<evidence type="ECO:0000313" key="4">
    <source>
        <dbReference type="Proteomes" id="UP000274762"/>
    </source>
</evidence>
<dbReference type="GO" id="GO:0008239">
    <property type="term" value="F:dipeptidyl-peptidase activity"/>
    <property type="evidence" value="ECO:0007669"/>
    <property type="project" value="InterPro"/>
</dbReference>
<dbReference type="SUPFAM" id="SSF49785">
    <property type="entry name" value="Galactose-binding domain-like"/>
    <property type="match status" value="1"/>
</dbReference>
<evidence type="ECO:0000259" key="2">
    <source>
        <dbReference type="SMART" id="SM00939"/>
    </source>
</evidence>
<accession>A0A495JZC7</accession>
<name>A0A495JZC7_WILMA</name>
<dbReference type="NCBIfam" id="TIGR00976">
    <property type="entry name" value="CocE_NonD"/>
    <property type="match status" value="1"/>
</dbReference>
<proteinExistence type="predicted"/>
<evidence type="ECO:0000256" key="1">
    <source>
        <dbReference type="ARBA" id="ARBA00022801"/>
    </source>
</evidence>
<dbReference type="InterPro" id="IPR029058">
    <property type="entry name" value="AB_hydrolase_fold"/>
</dbReference>
<keyword evidence="1" id="KW-0378">Hydrolase</keyword>
<protein>
    <recommendedName>
        <fullName evidence="2">Xaa-Pro dipeptidyl-peptidase C-terminal domain-containing protein</fullName>
    </recommendedName>
</protein>
<dbReference type="InterPro" id="IPR000383">
    <property type="entry name" value="Xaa-Pro-like_dom"/>
</dbReference>
<comment type="caution">
    <text evidence="3">The sequence shown here is derived from an EMBL/GenBank/DDBJ whole genome shotgun (WGS) entry which is preliminary data.</text>
</comment>
<dbReference type="InterPro" id="IPR050585">
    <property type="entry name" value="Xaa-Pro_dipeptidyl-ppase/CocE"/>
</dbReference>
<dbReference type="Gene3D" id="2.60.120.260">
    <property type="entry name" value="Galactose-binding domain-like"/>
    <property type="match status" value="1"/>
</dbReference>
<evidence type="ECO:0000313" key="3">
    <source>
        <dbReference type="EMBL" id="RKR94261.1"/>
    </source>
</evidence>
<dbReference type="InterPro" id="IPR013736">
    <property type="entry name" value="Xaa-Pro_dipept_C"/>
</dbReference>
<dbReference type="AlphaFoldDB" id="A0A495JZC7"/>
<dbReference type="Pfam" id="PF02129">
    <property type="entry name" value="Peptidase_S15"/>
    <property type="match status" value="1"/>
</dbReference>
<dbReference type="Pfam" id="PF08530">
    <property type="entry name" value="PepX_C"/>
    <property type="match status" value="1"/>
</dbReference>